<protein>
    <submittedName>
        <fullName evidence="11">HlyD family secretion protein</fullName>
    </submittedName>
</protein>
<dbReference type="Gene3D" id="2.40.30.170">
    <property type="match status" value="1"/>
</dbReference>
<dbReference type="STRING" id="640948.SAMN05216238_107124"/>
<feature type="region of interest" description="Disordered" evidence="5">
    <location>
        <begin position="343"/>
        <end position="364"/>
    </location>
</feature>
<evidence type="ECO:0000259" key="9">
    <source>
        <dbReference type="Pfam" id="PF25989"/>
    </source>
</evidence>
<evidence type="ECO:0000256" key="4">
    <source>
        <dbReference type="SAM" id="Coils"/>
    </source>
</evidence>
<evidence type="ECO:0000313" key="11">
    <source>
        <dbReference type="EMBL" id="SFE02954.1"/>
    </source>
</evidence>
<feature type="domain" description="YknX-like beta-barrel" evidence="10">
    <location>
        <begin position="209"/>
        <end position="288"/>
    </location>
</feature>
<comment type="subcellular location">
    <subcellularLocation>
        <location evidence="1">Cell envelope</location>
    </subcellularLocation>
</comment>
<dbReference type="AlphaFoldDB" id="A0A1I1X6C7"/>
<feature type="signal peptide" evidence="6">
    <location>
        <begin position="1"/>
        <end position="23"/>
    </location>
</feature>
<dbReference type="InterPro" id="IPR058638">
    <property type="entry name" value="HH_YknX-like"/>
</dbReference>
<keyword evidence="12" id="KW-1185">Reference proteome</keyword>
<dbReference type="GO" id="GO:0016020">
    <property type="term" value="C:membrane"/>
    <property type="evidence" value="ECO:0007669"/>
    <property type="project" value="InterPro"/>
</dbReference>
<dbReference type="Pfam" id="PF25984">
    <property type="entry name" value="BSH_YknX"/>
    <property type="match status" value="1"/>
</dbReference>
<evidence type="ECO:0000259" key="8">
    <source>
        <dbReference type="Pfam" id="PF25984"/>
    </source>
</evidence>
<evidence type="ECO:0000256" key="3">
    <source>
        <dbReference type="ARBA" id="ARBA00023054"/>
    </source>
</evidence>
<feature type="chain" id="PRO_5039518456" evidence="6">
    <location>
        <begin position="24"/>
        <end position="364"/>
    </location>
</feature>
<feature type="coiled-coil region" evidence="4">
    <location>
        <begin position="92"/>
        <end position="174"/>
    </location>
</feature>
<dbReference type="PANTHER" id="PTHR32347">
    <property type="entry name" value="EFFLUX SYSTEM COMPONENT YKNX-RELATED"/>
    <property type="match status" value="1"/>
</dbReference>
<dbReference type="Proteomes" id="UP000199474">
    <property type="component" value="Unassembled WGS sequence"/>
</dbReference>
<reference evidence="12" key="1">
    <citation type="submission" date="2016-10" db="EMBL/GenBank/DDBJ databases">
        <authorList>
            <person name="Varghese N."/>
            <person name="Submissions S."/>
        </authorList>
    </citation>
    <scope>NUCLEOTIDE SEQUENCE [LARGE SCALE GENOMIC DNA]</scope>
    <source>
        <strain evidence="12">DSM 22530</strain>
    </source>
</reference>
<dbReference type="Pfam" id="PF25982">
    <property type="entry name" value="HH_YknX"/>
    <property type="match status" value="1"/>
</dbReference>
<dbReference type="OrthoDB" id="85226at2"/>
<evidence type="ECO:0000259" key="10">
    <source>
        <dbReference type="Pfam" id="PF25990"/>
    </source>
</evidence>
<dbReference type="InterPro" id="IPR006143">
    <property type="entry name" value="RND_pump_MFP"/>
</dbReference>
<dbReference type="EMBL" id="FOMR01000007">
    <property type="protein sequence ID" value="SFE02954.1"/>
    <property type="molecule type" value="Genomic_DNA"/>
</dbReference>
<keyword evidence="3 4" id="KW-0175">Coiled coil</keyword>
<sequence length="364" mass="40960">MKRKVVIAAVVLVVLIAAGFNLAISNAKENHPVEVTTLQEQTISDTVMTSGTLTFAEQQSVFYSPEQGVIDEIMVEEGDEVEIGTVLFRYENEELEFEKKQNDLQIQSLQLQHNDLYEQHRKLDEELEEDDDNEQLQREHDDISLQEKQASLEKEQARLQQEALEEDIADLNVTSQIEGTVLTVHDPAHLNSDQSQQKPLLEIGTLDDLRVETTISQYETMKVQKGQTVIFTSDALPDQSWEGTISAISSLPNQTNQQDSDVVQYPVEIAVEDDMKGLKAGFQIVAEIQTNEYEAKTLPPQAVIREEDAYYTYVVEGGQAMRREVQVGTMTENAMEITDGLRTDDPVIKQPDAQLNDGMDVSVE</sequence>
<dbReference type="InterPro" id="IPR050465">
    <property type="entry name" value="UPF0194_transport"/>
</dbReference>
<dbReference type="PANTHER" id="PTHR32347:SF14">
    <property type="entry name" value="EFFLUX SYSTEM COMPONENT YKNX-RELATED"/>
    <property type="match status" value="1"/>
</dbReference>
<dbReference type="InterPro" id="IPR058639">
    <property type="entry name" value="BSH_YknX-like"/>
</dbReference>
<dbReference type="Gene3D" id="2.40.50.100">
    <property type="match status" value="1"/>
</dbReference>
<keyword evidence="6" id="KW-0732">Signal</keyword>
<organism evidence="11 12">
    <name type="scientific">Lentibacillus persicus</name>
    <dbReference type="NCBI Taxonomy" id="640948"/>
    <lineage>
        <taxon>Bacteria</taxon>
        <taxon>Bacillati</taxon>
        <taxon>Bacillota</taxon>
        <taxon>Bacilli</taxon>
        <taxon>Bacillales</taxon>
        <taxon>Bacillaceae</taxon>
        <taxon>Lentibacillus</taxon>
    </lineage>
</organism>
<dbReference type="Pfam" id="PF25990">
    <property type="entry name" value="Beta-barrel_YknX"/>
    <property type="match status" value="1"/>
</dbReference>
<feature type="domain" description="YknX-like barrel-sandwich hybrid" evidence="8">
    <location>
        <begin position="59"/>
        <end position="204"/>
    </location>
</feature>
<evidence type="ECO:0000313" key="12">
    <source>
        <dbReference type="Proteomes" id="UP000199474"/>
    </source>
</evidence>
<evidence type="ECO:0000256" key="1">
    <source>
        <dbReference type="ARBA" id="ARBA00004196"/>
    </source>
</evidence>
<dbReference type="NCBIfam" id="TIGR01730">
    <property type="entry name" value="RND_mfp"/>
    <property type="match status" value="1"/>
</dbReference>
<accession>A0A1I1X6C7</accession>
<name>A0A1I1X6C7_9BACI</name>
<proteinExistence type="inferred from homology"/>
<feature type="domain" description="YknX-like alpha-helical hairpin" evidence="7">
    <location>
        <begin position="93"/>
        <end position="169"/>
    </location>
</feature>
<dbReference type="Gene3D" id="2.40.420.20">
    <property type="match status" value="1"/>
</dbReference>
<dbReference type="InterPro" id="IPR058637">
    <property type="entry name" value="YknX-like_C"/>
</dbReference>
<dbReference type="GO" id="GO:0022857">
    <property type="term" value="F:transmembrane transporter activity"/>
    <property type="evidence" value="ECO:0007669"/>
    <property type="project" value="InterPro"/>
</dbReference>
<feature type="domain" description="YknX-like C-terminal permuted SH3-like" evidence="9">
    <location>
        <begin position="296"/>
        <end position="363"/>
    </location>
</feature>
<comment type="similarity">
    <text evidence="2">Belongs to the membrane fusion protein (MFP) (TC 8.A.1) family.</text>
</comment>
<dbReference type="Pfam" id="PF25989">
    <property type="entry name" value="YknX_C"/>
    <property type="match status" value="1"/>
</dbReference>
<gene>
    <name evidence="11" type="ORF">SAMN05216238_107124</name>
</gene>
<evidence type="ECO:0000256" key="6">
    <source>
        <dbReference type="SAM" id="SignalP"/>
    </source>
</evidence>
<evidence type="ECO:0000259" key="7">
    <source>
        <dbReference type="Pfam" id="PF25982"/>
    </source>
</evidence>
<evidence type="ECO:0000256" key="2">
    <source>
        <dbReference type="ARBA" id="ARBA00009477"/>
    </source>
</evidence>
<dbReference type="RefSeq" id="WP_090085311.1">
    <property type="nucleotide sequence ID" value="NZ_FOMR01000007.1"/>
</dbReference>
<dbReference type="SUPFAM" id="SSF111369">
    <property type="entry name" value="HlyD-like secretion proteins"/>
    <property type="match status" value="1"/>
</dbReference>
<dbReference type="GO" id="GO:0030313">
    <property type="term" value="C:cell envelope"/>
    <property type="evidence" value="ECO:0007669"/>
    <property type="project" value="UniProtKB-SubCell"/>
</dbReference>
<evidence type="ECO:0000256" key="5">
    <source>
        <dbReference type="SAM" id="MobiDB-lite"/>
    </source>
</evidence>
<dbReference type="InterPro" id="IPR058636">
    <property type="entry name" value="Beta-barrel_YknX"/>
</dbReference>